<feature type="transmembrane region" description="Helical" evidence="3">
    <location>
        <begin position="12"/>
        <end position="40"/>
    </location>
</feature>
<feature type="compositionally biased region" description="Polar residues" evidence="2">
    <location>
        <begin position="342"/>
        <end position="355"/>
    </location>
</feature>
<dbReference type="CTD" id="9799098"/>
<dbReference type="RefSeq" id="XP_003092275.2">
    <property type="nucleotide sequence ID" value="XM_003092227.2"/>
</dbReference>
<name>E3NH47_CAERE</name>
<dbReference type="OMA" id="VEIWNNR"/>
<evidence type="ECO:0000313" key="4">
    <source>
        <dbReference type="EMBL" id="EFO97597.1"/>
    </source>
</evidence>
<reference evidence="4" key="1">
    <citation type="submission" date="2007-07" db="EMBL/GenBank/DDBJ databases">
        <title>PCAP assembly of the Caenorhabditis remanei genome.</title>
        <authorList>
            <consortium name="The Caenorhabditis remanei Sequencing Consortium"/>
            <person name="Wilson R.K."/>
        </authorList>
    </citation>
    <scope>NUCLEOTIDE SEQUENCE [LARGE SCALE GENOMIC DNA]</scope>
    <source>
        <strain evidence="4">PB4641</strain>
    </source>
</reference>
<feature type="compositionally biased region" description="Basic and acidic residues" evidence="2">
    <location>
        <begin position="211"/>
        <end position="238"/>
    </location>
</feature>
<evidence type="ECO:0000256" key="3">
    <source>
        <dbReference type="SAM" id="Phobius"/>
    </source>
</evidence>
<dbReference type="InParanoid" id="E3NH47"/>
<feature type="region of interest" description="Disordered" evidence="2">
    <location>
        <begin position="117"/>
        <end position="140"/>
    </location>
</feature>
<keyword evidence="1" id="KW-0175">Coiled coil</keyword>
<feature type="compositionally biased region" description="Pro residues" evidence="2">
    <location>
        <begin position="120"/>
        <end position="131"/>
    </location>
</feature>
<keyword evidence="3" id="KW-1133">Transmembrane helix</keyword>
<dbReference type="GeneID" id="9799098"/>
<feature type="compositionally biased region" description="Low complexity" evidence="2">
    <location>
        <begin position="484"/>
        <end position="498"/>
    </location>
</feature>
<dbReference type="EMBL" id="DS268666">
    <property type="protein sequence ID" value="EFO97597.1"/>
    <property type="molecule type" value="Genomic_DNA"/>
</dbReference>
<gene>
    <name evidence="4" type="ORF">CRE_10675</name>
</gene>
<evidence type="ECO:0000256" key="1">
    <source>
        <dbReference type="SAM" id="Coils"/>
    </source>
</evidence>
<keyword evidence="3" id="KW-0812">Transmembrane</keyword>
<organism evidence="5">
    <name type="scientific">Caenorhabditis remanei</name>
    <name type="common">Caenorhabditis vulgaris</name>
    <dbReference type="NCBI Taxonomy" id="31234"/>
    <lineage>
        <taxon>Eukaryota</taxon>
        <taxon>Metazoa</taxon>
        <taxon>Ecdysozoa</taxon>
        <taxon>Nematoda</taxon>
        <taxon>Chromadorea</taxon>
        <taxon>Rhabditida</taxon>
        <taxon>Rhabditina</taxon>
        <taxon>Rhabditomorpha</taxon>
        <taxon>Rhabditoidea</taxon>
        <taxon>Rhabditidae</taxon>
        <taxon>Peloderinae</taxon>
        <taxon>Caenorhabditis</taxon>
    </lineage>
</organism>
<dbReference type="AlphaFoldDB" id="E3NH47"/>
<keyword evidence="5" id="KW-1185">Reference proteome</keyword>
<dbReference type="KEGG" id="crq:GCK72_000205"/>
<accession>E3NH47</accession>
<feature type="compositionally biased region" description="Low complexity" evidence="2">
    <location>
        <begin position="301"/>
        <end position="313"/>
    </location>
</feature>
<feature type="compositionally biased region" description="Low complexity" evidence="2">
    <location>
        <begin position="402"/>
        <end position="440"/>
    </location>
</feature>
<proteinExistence type="predicted"/>
<feature type="compositionally biased region" description="Low complexity" evidence="2">
    <location>
        <begin position="356"/>
        <end position="387"/>
    </location>
</feature>
<dbReference type="OrthoDB" id="5865339at2759"/>
<protein>
    <submittedName>
        <fullName evidence="4">Uncharacterized protein</fullName>
    </submittedName>
</protein>
<feature type="region of interest" description="Disordered" evidence="2">
    <location>
        <begin position="171"/>
        <end position="540"/>
    </location>
</feature>
<dbReference type="Proteomes" id="UP000008281">
    <property type="component" value="Unassembled WGS sequence"/>
</dbReference>
<feature type="compositionally biased region" description="Basic and acidic residues" evidence="2">
    <location>
        <begin position="252"/>
        <end position="268"/>
    </location>
</feature>
<dbReference type="eggNOG" id="ENOG502RWNH">
    <property type="taxonomic scope" value="Eukaryota"/>
</dbReference>
<keyword evidence="3" id="KW-0472">Membrane</keyword>
<evidence type="ECO:0000256" key="2">
    <source>
        <dbReference type="SAM" id="MobiDB-lite"/>
    </source>
</evidence>
<sequence>MAAEYFSSLQYIWLNIVFFVFSLFLFAVCLYACLFVRWVYKRRLRQKTDEMIDAYKEEEFRRKETELNLKRQELEYPEIKRKSSSKPRKIHIVTTPCGGNHIIQNNEVIVRQVNENPIEEVPPPPPPPPQHPPRKEDPQMAYLPPQQIQHLQQQQQYGGPQYVLVPVEMMKKKQKKRGRRSSSSSSTSISPSVSRRIDKSVACQTSPPRRLSHEPMELKEKNSEDWLTGFDEKDGERIDVDEEDEKDVEEMGSEKYMRRKREIEEKQAYDQQYASEETRVSIEDDAPPETPVDAPVPTPNSPTTSHSTSPKTPEATSSDKKPSPPGKSYVASQYFGLPGEQAPNNASKPSGISKDSTGSGPGAASSVPPSKESSPPVSGKKSSPDKSFVASQYFGQPGEQLNNNSSGKSSSPPGNKISGSDLASSSVPPSKGSSPPGSAKRVSPSKDAVVSEYFELPGDLSDYPRKPPGKVSPPASIFPYFVDPKAPSTSVSTSKASSKLTDPELAPTDSSCALYRQKKKKMTTDSAKAYKGTPPAKTPK</sequence>
<dbReference type="STRING" id="31234.E3NH47"/>
<feature type="compositionally biased region" description="Pro residues" evidence="2">
    <location>
        <begin position="288"/>
        <end position="300"/>
    </location>
</feature>
<feature type="coiled-coil region" evidence="1">
    <location>
        <begin position="55"/>
        <end position="82"/>
    </location>
</feature>
<feature type="compositionally biased region" description="Acidic residues" evidence="2">
    <location>
        <begin position="239"/>
        <end position="251"/>
    </location>
</feature>
<feature type="compositionally biased region" description="Low complexity" evidence="2">
    <location>
        <begin position="181"/>
        <end position="194"/>
    </location>
</feature>
<dbReference type="HOGENOM" id="CLU_520966_0_0_1"/>
<evidence type="ECO:0000313" key="5">
    <source>
        <dbReference type="Proteomes" id="UP000008281"/>
    </source>
</evidence>